<dbReference type="EMBL" id="CAHPQX010000027">
    <property type="protein sequence ID" value="CAB5592431.1"/>
    <property type="molecule type" value="Genomic_DNA"/>
</dbReference>
<dbReference type="Proteomes" id="UP000834503">
    <property type="component" value="Unassembled WGS sequence"/>
</dbReference>
<name>A0A9N8CS18_9ENTR</name>
<accession>A0A9N8CS18</accession>
<proteinExistence type="predicted"/>
<evidence type="ECO:0000313" key="3">
    <source>
        <dbReference type="Proteomes" id="UP000834503"/>
    </source>
</evidence>
<dbReference type="Proteomes" id="UP000837205">
    <property type="component" value="Unassembled WGS sequence"/>
</dbReference>
<dbReference type="AlphaFoldDB" id="A0A9N8CS18"/>
<dbReference type="EMBL" id="CAIIUA010000001">
    <property type="protein sequence ID" value="CAC9169453.1"/>
    <property type="molecule type" value="Genomic_DNA"/>
</dbReference>
<evidence type="ECO:0000313" key="4">
    <source>
        <dbReference type="Proteomes" id="UP000837205"/>
    </source>
</evidence>
<dbReference type="PROSITE" id="PS51257">
    <property type="entry name" value="PROKAR_LIPOPROTEIN"/>
    <property type="match status" value="1"/>
</dbReference>
<comment type="caution">
    <text evidence="1">The sequence shown here is derived from an EMBL/GenBank/DDBJ whole genome shotgun (WGS) entry which is preliminary data.</text>
</comment>
<sequence length="493" mass="54433">MKCKTGAGMKIKTGLLILAIFLQGCVSDFEEKYDSESQIQKHFKDATTQDESKAKPYIKYDRAYIGKKVDYSVEQQRIMGKHVKISSYEPATLAVIMDAVSAQTGISYRINESAIGAKAGASNNSGSWNTARSVKFDGTFEEFIQYIASLYDVSPKLDNHNVLKINVYETYVIKLDFYGENNKTETNLDLSGNEATSSGGLTGKAETKFESSFWDDVEDMAKNYISSGNYNLFKDSSVLMVNSRPSEYEALNRALEKYKADNSRQFIVTYKIFTLDKAKVKELSAGMNFSLDDGQNTMKISSSLLDSLTGGISAGWKNSNVDISSGLDALYKLTGDRTLQSGSFITRNNMAIPLNMTKSQNYVSSKTRTVDDNGEVNVAVETSSIITGTSFIITPRVLSDGRIEVVSGFTKRYLEGIETYDDVQLPNVSTTESFNSSIIMPGDLLMVGKYDVKGENGGLEYQVLGIGDKNEDESATIVMVIGVDYYRQPITSR</sequence>
<reference evidence="1" key="1">
    <citation type="submission" date="2020-05" db="EMBL/GenBank/DDBJ databases">
        <authorList>
            <person name="Delgado-Blas J."/>
        </authorList>
    </citation>
    <scope>NUCLEOTIDE SEQUENCE</scope>
    <source>
        <strain evidence="1">BB1459</strain>
        <strain evidence="2">BB1480</strain>
    </source>
</reference>
<organism evidence="1 3">
    <name type="scientific">Citrobacter werkmanii</name>
    <dbReference type="NCBI Taxonomy" id="67827"/>
    <lineage>
        <taxon>Bacteria</taxon>
        <taxon>Pseudomonadati</taxon>
        <taxon>Pseudomonadota</taxon>
        <taxon>Gammaproteobacteria</taxon>
        <taxon>Enterobacterales</taxon>
        <taxon>Enterobacteriaceae</taxon>
        <taxon>Citrobacter</taxon>
        <taxon>Citrobacter freundii complex</taxon>
    </lineage>
</organism>
<gene>
    <name evidence="1" type="ORF">GHA_04634</name>
    <name evidence="2" type="ORF">TML_00550</name>
</gene>
<evidence type="ECO:0000313" key="1">
    <source>
        <dbReference type="EMBL" id="CAB5592431.1"/>
    </source>
</evidence>
<evidence type="ECO:0000313" key="2">
    <source>
        <dbReference type="EMBL" id="CAC9169453.1"/>
    </source>
</evidence>
<keyword evidence="4" id="KW-1185">Reference proteome</keyword>
<protein>
    <submittedName>
        <fullName evidence="1">Type IVB pilus formation outer membrane protein, R64 PilN family</fullName>
    </submittedName>
</protein>